<dbReference type="SUPFAM" id="SSF110997">
    <property type="entry name" value="Sporulation related repeat"/>
    <property type="match status" value="1"/>
</dbReference>
<accession>A0A088MYL5</accession>
<dbReference type="Gene3D" id="3.30.70.1070">
    <property type="entry name" value="Sporulation related repeat"/>
    <property type="match status" value="1"/>
</dbReference>
<dbReference type="PANTHER" id="PTHR38687">
    <property type="entry name" value="CELL DIVISION PROTEIN DEDD-RELATED"/>
    <property type="match status" value="1"/>
</dbReference>
<dbReference type="RefSeq" id="WP_038498662.1">
    <property type="nucleotide sequence ID" value="NZ_CP008985.1"/>
</dbReference>
<evidence type="ECO:0000259" key="2">
    <source>
        <dbReference type="PROSITE" id="PS51724"/>
    </source>
</evidence>
<dbReference type="OrthoDB" id="7069135at2"/>
<keyword evidence="1" id="KW-0812">Transmembrane</keyword>
<dbReference type="PROSITE" id="PS51724">
    <property type="entry name" value="SPOR"/>
    <property type="match status" value="1"/>
</dbReference>
<protein>
    <submittedName>
        <fullName evidence="3">Cell division protein DedD</fullName>
    </submittedName>
</protein>
<sequence length="176" mass="19594">MDSQFNKRLAGTIITVALGIIFLPSLLNGHKNNIHDEFIAIPLAPQLNKNKRDISFLANQQLLNNPQEKTIASSQQSKSIARPEHNLFSQPQAWVVQLGAFQNATKVSEIVAQLRLSGYTVYTSPSTPVQGKITRILVGPDASKEKLQRFIKELNQLSGLNGQLYPYITRVSTKQQ</sequence>
<proteinExistence type="predicted"/>
<feature type="transmembrane region" description="Helical" evidence="1">
    <location>
        <begin position="9"/>
        <end position="27"/>
    </location>
</feature>
<dbReference type="Proteomes" id="UP000067325">
    <property type="component" value="Chromosome"/>
</dbReference>
<evidence type="ECO:0000313" key="4">
    <source>
        <dbReference type="Proteomes" id="UP000067325"/>
    </source>
</evidence>
<dbReference type="FunFam" id="3.30.70.1070:FF:000001">
    <property type="entry name" value="Cell division protein DedD"/>
    <property type="match status" value="1"/>
</dbReference>
<feature type="domain" description="SPOR" evidence="2">
    <location>
        <begin position="88"/>
        <end position="167"/>
    </location>
</feature>
<dbReference type="GO" id="GO:0042834">
    <property type="term" value="F:peptidoglycan binding"/>
    <property type="evidence" value="ECO:0007669"/>
    <property type="project" value="InterPro"/>
</dbReference>
<gene>
    <name evidence="3" type="ORF">IM45_823</name>
</gene>
<dbReference type="eggNOG" id="COG3147">
    <property type="taxonomic scope" value="Bacteria"/>
</dbReference>
<evidence type="ECO:0000256" key="1">
    <source>
        <dbReference type="SAM" id="Phobius"/>
    </source>
</evidence>
<dbReference type="GO" id="GO:0032506">
    <property type="term" value="P:cytokinetic process"/>
    <property type="evidence" value="ECO:0007669"/>
    <property type="project" value="TreeGrafter"/>
</dbReference>
<keyword evidence="3" id="KW-0131">Cell cycle</keyword>
<keyword evidence="3" id="KW-0132">Cell division</keyword>
<dbReference type="InterPro" id="IPR052521">
    <property type="entry name" value="Cell_div_SPOR-domain"/>
</dbReference>
<organism evidence="3 4">
    <name type="scientific">Candidatus Palibaumannia cicadellinicola</name>
    <dbReference type="NCBI Taxonomy" id="186490"/>
    <lineage>
        <taxon>Bacteria</taxon>
        <taxon>Pseudomonadati</taxon>
        <taxon>Pseudomonadota</taxon>
        <taxon>Gammaproteobacteria</taxon>
        <taxon>Candidatus Palibaumannia</taxon>
    </lineage>
</organism>
<keyword evidence="1" id="KW-1133">Transmembrane helix</keyword>
<keyword evidence="1" id="KW-0472">Membrane</keyword>
<dbReference type="PANTHER" id="PTHR38687:SF1">
    <property type="entry name" value="CELL DIVISION PROTEIN DEDD"/>
    <property type="match status" value="1"/>
</dbReference>
<reference evidence="3 4" key="1">
    <citation type="journal article" date="2014" name="MBio">
        <title>Differential genome evolution between companion symbionts in an insect-bacterial symbiosis.</title>
        <authorList>
            <person name="Bennett G.M."/>
            <person name="McCutcheon J.P."/>
            <person name="MacDonald B.R."/>
            <person name="Romanovicz D."/>
            <person name="Moran N.A."/>
        </authorList>
    </citation>
    <scope>NUCLEOTIDE SEQUENCE [LARGE SCALE GENOMIC DNA]</scope>
    <source>
        <strain evidence="3 4">BGSS</strain>
    </source>
</reference>
<dbReference type="GO" id="GO:0030428">
    <property type="term" value="C:cell septum"/>
    <property type="evidence" value="ECO:0007669"/>
    <property type="project" value="TreeGrafter"/>
</dbReference>
<dbReference type="GO" id="GO:0032153">
    <property type="term" value="C:cell division site"/>
    <property type="evidence" value="ECO:0007669"/>
    <property type="project" value="TreeGrafter"/>
</dbReference>
<dbReference type="InterPro" id="IPR036680">
    <property type="entry name" value="SPOR-like_sf"/>
</dbReference>
<evidence type="ECO:0000313" key="3">
    <source>
        <dbReference type="EMBL" id="AIN47284.1"/>
    </source>
</evidence>
<dbReference type="AlphaFoldDB" id="A0A088MYL5"/>
<dbReference type="Pfam" id="PF05036">
    <property type="entry name" value="SPOR"/>
    <property type="match status" value="1"/>
</dbReference>
<dbReference type="InterPro" id="IPR007730">
    <property type="entry name" value="SPOR-like_dom"/>
</dbReference>
<name>A0A088MYL5_9GAMM</name>
<dbReference type="KEGG" id="bcib:IM45_823"/>
<dbReference type="EMBL" id="CP008985">
    <property type="protein sequence ID" value="AIN47284.1"/>
    <property type="molecule type" value="Genomic_DNA"/>
</dbReference>